<reference evidence="2 3" key="1">
    <citation type="submission" date="2016-10" db="EMBL/GenBank/DDBJ databases">
        <authorList>
            <person name="de Groot N.N."/>
        </authorList>
    </citation>
    <scope>NUCLEOTIDE SEQUENCE [LARGE SCALE GENOMIC DNA]</scope>
    <source>
        <strain evidence="2 3">DSM 16859</strain>
    </source>
</reference>
<feature type="region of interest" description="Disordered" evidence="1">
    <location>
        <begin position="1"/>
        <end position="37"/>
    </location>
</feature>
<dbReference type="Proteomes" id="UP000198815">
    <property type="component" value="Unassembled WGS sequence"/>
</dbReference>
<evidence type="ECO:0000313" key="2">
    <source>
        <dbReference type="EMBL" id="SER98935.1"/>
    </source>
</evidence>
<evidence type="ECO:0000256" key="1">
    <source>
        <dbReference type="SAM" id="MobiDB-lite"/>
    </source>
</evidence>
<protein>
    <submittedName>
        <fullName evidence="2">Uncharacterized protein</fullName>
    </submittedName>
</protein>
<proteinExistence type="predicted"/>
<organism evidence="2 3">
    <name type="scientific">Propionibacterium cyclohexanicum</name>
    <dbReference type="NCBI Taxonomy" id="64702"/>
    <lineage>
        <taxon>Bacteria</taxon>
        <taxon>Bacillati</taxon>
        <taxon>Actinomycetota</taxon>
        <taxon>Actinomycetes</taxon>
        <taxon>Propionibacteriales</taxon>
        <taxon>Propionibacteriaceae</taxon>
        <taxon>Propionibacterium</taxon>
    </lineage>
</organism>
<dbReference type="EMBL" id="FOGZ01000026">
    <property type="protein sequence ID" value="SER98935.1"/>
    <property type="molecule type" value="Genomic_DNA"/>
</dbReference>
<name>A0A1H9TP93_9ACTN</name>
<evidence type="ECO:0000313" key="3">
    <source>
        <dbReference type="Proteomes" id="UP000198815"/>
    </source>
</evidence>
<gene>
    <name evidence="2" type="ORF">SAMN05443377_12613</name>
</gene>
<feature type="compositionally biased region" description="Basic and acidic residues" evidence="1">
    <location>
        <begin position="16"/>
        <end position="37"/>
    </location>
</feature>
<keyword evidence="3" id="KW-1185">Reference proteome</keyword>
<accession>A0A1H9TP93</accession>
<sequence>MARRMGAGQEVILGHAGREEKTRTRTNRDAVRSTQHLADRRVEISQVARRA</sequence>
<dbReference type="AlphaFoldDB" id="A0A1H9TP93"/>